<dbReference type="Proteomes" id="UP000679848">
    <property type="component" value="Chromosome"/>
</dbReference>
<evidence type="ECO:0000313" key="3">
    <source>
        <dbReference type="EMBL" id="BCK84353.1"/>
    </source>
</evidence>
<keyword evidence="1" id="KW-0677">Repeat</keyword>
<organism evidence="3 4">
    <name type="scientific">Pusillibacter faecalis</name>
    <dbReference type="NCBI Taxonomy" id="2714358"/>
    <lineage>
        <taxon>Bacteria</taxon>
        <taxon>Bacillati</taxon>
        <taxon>Bacillota</taxon>
        <taxon>Clostridia</taxon>
        <taxon>Eubacteriales</taxon>
        <taxon>Oscillospiraceae</taxon>
        <taxon>Pusillibacter</taxon>
    </lineage>
</organism>
<keyword evidence="4" id="KW-1185">Reference proteome</keyword>
<feature type="domain" description="SLH" evidence="2">
    <location>
        <begin position="935"/>
        <end position="995"/>
    </location>
</feature>
<reference evidence="3" key="1">
    <citation type="submission" date="2020-09" db="EMBL/GenBank/DDBJ databases">
        <title>New species isolated from human feces.</title>
        <authorList>
            <person name="Kitahara M."/>
            <person name="Shigeno Y."/>
            <person name="Shime M."/>
            <person name="Matsumoto Y."/>
            <person name="Nakamura S."/>
            <person name="Motooka D."/>
            <person name="Fukuoka S."/>
            <person name="Nishikawa H."/>
            <person name="Benno Y."/>
        </authorList>
    </citation>
    <scope>NUCLEOTIDE SEQUENCE</scope>
    <source>
        <strain evidence="3">MM59</strain>
    </source>
</reference>
<name>A0A810QIR6_9FIRM</name>
<dbReference type="EMBL" id="AP023420">
    <property type="protein sequence ID" value="BCK84353.1"/>
    <property type="molecule type" value="Genomic_DNA"/>
</dbReference>
<proteinExistence type="predicted"/>
<evidence type="ECO:0000256" key="1">
    <source>
        <dbReference type="ARBA" id="ARBA00022737"/>
    </source>
</evidence>
<accession>A0A810QIR6</accession>
<dbReference type="KEGG" id="pfaa:MM59RIKEN_16720"/>
<dbReference type="InterPro" id="IPR001119">
    <property type="entry name" value="SLH_dom"/>
</dbReference>
<feature type="domain" description="SLH" evidence="2">
    <location>
        <begin position="827"/>
        <end position="890"/>
    </location>
</feature>
<dbReference type="AlphaFoldDB" id="A0A810QIR6"/>
<evidence type="ECO:0000313" key="4">
    <source>
        <dbReference type="Proteomes" id="UP000679848"/>
    </source>
</evidence>
<dbReference type="PROSITE" id="PS51272">
    <property type="entry name" value="SLH"/>
    <property type="match status" value="2"/>
</dbReference>
<sequence>MKSNHIDNNGDGACDVCKQNMPQNRFTVTFQTPAGSSVIPNQTVLAGQRPSAVSNPSSFTSGGITYTFYGWMQGTSSNYVYTNQQTVNPANVAITGNTTFTALYRTNGYTVTFQSLSSSGNIAVSNQTVQNNGYPYNPSDPSKVTFGGVTYTFKGWTTSYTGSSWYLYTNQPLVTPSYQRINSNATFYAVYTTNDKSTISYTAAAGKETDFDARDFYNAYRNQYNGTLNYVTFNVAKSTYNSFEGAVYAGNSSLSHSDLTDSRFYYDEDDAGRNDYALDDLSLVADKNADDDSITLTFTAYGTWGQMSGTVRLAVGDATVDGKTIVYRVTPGKTVDFDRANFNTVFQASYPSESLEYVIFDRPDSDAFDHGTLYSEYGRSSYETAFTRSDLDDATFYYSNSVSGRDNYALNDLTFAAKNTFQDTVKLSFTAYGANSSHRVYGTVELRSSENASDGDITYKVSPGKSVDFDRSDFLSFLRDTYRNADLDYVIFDRPASANDYAQGTLYSGYGTSSQTSFSRSDLDNAAFYYNSKDATGRNDYALDSLTFVASSSFKTPIELTFTAYDEDGYDVDGTLVIQTDGSTSNYVGSVRYSTTTGTNVQINANDIARYFKKSTGGTLNYVMFTGVPSTGALYYNYYSASKYGSTGRTQLTSSNSNAFYFNPTSTAQYALTELTYVPSGSNYCVTIPFTAYGTNGVNVSGSLLISVSRSAVSEIYGVTSRNTAVSFPASGFYSAVLNATGSSLYSIQLLSLPASNQGTVYVGSGTSTRANTTTQYTYASGSNSISQLRFVPASTYTGSVEIPYVALNSNGQALASGTFSLGVVNTRRTFSDVGSSSWCYKYVTELSDAGVIDGYSNGAFKPDSTISYGAALKLVMLAAGYPEQAPTNSSSVFSGYLAKAQADGLVTRGNVNLSAPITRLQVAQLAAGALKLSTANLSSVKPFTDTSDLYVQALNAAGIVEGYFSNGTSTFRPNNTLTRGQVSAIVWRMQNYQK</sequence>
<dbReference type="Pfam" id="PF00395">
    <property type="entry name" value="SLH"/>
    <property type="match status" value="2"/>
</dbReference>
<evidence type="ECO:0000259" key="2">
    <source>
        <dbReference type="PROSITE" id="PS51272"/>
    </source>
</evidence>
<protein>
    <recommendedName>
        <fullName evidence="2">SLH domain-containing protein</fullName>
    </recommendedName>
</protein>
<gene>
    <name evidence="3" type="ORF">MM59RIKEN_16720</name>
</gene>
<dbReference type="RefSeq" id="WP_213543106.1">
    <property type="nucleotide sequence ID" value="NZ_AP023420.1"/>
</dbReference>